<accession>A0ABN7ST27</accession>
<evidence type="ECO:0000313" key="2">
    <source>
        <dbReference type="Proteomes" id="UP001158576"/>
    </source>
</evidence>
<name>A0ABN7ST27_OIKDI</name>
<dbReference type="Proteomes" id="UP001158576">
    <property type="component" value="Chromosome 1"/>
</dbReference>
<evidence type="ECO:0000313" key="1">
    <source>
        <dbReference type="EMBL" id="CAG5103992.1"/>
    </source>
</evidence>
<keyword evidence="2" id="KW-1185">Reference proteome</keyword>
<proteinExistence type="predicted"/>
<dbReference type="EMBL" id="OU015566">
    <property type="protein sequence ID" value="CAG5103992.1"/>
    <property type="molecule type" value="Genomic_DNA"/>
</dbReference>
<protein>
    <submittedName>
        <fullName evidence="1">Oidioi.mRNA.OKI2018_I69.chr1.g1034.t1.cds</fullName>
    </submittedName>
</protein>
<gene>
    <name evidence="1" type="ORF">OKIOD_LOCUS9799</name>
</gene>
<sequence>MSLSSSFEEDLSDLSLEEMEFEIVEEEAPVPGAIPAKEKKKSRRRTYSVCESPSIFIRSASNKLVEIRPHNAREIYRSRNRTESVSTKPKAM</sequence>
<reference evidence="1 2" key="1">
    <citation type="submission" date="2021-04" db="EMBL/GenBank/DDBJ databases">
        <authorList>
            <person name="Bliznina A."/>
        </authorList>
    </citation>
    <scope>NUCLEOTIDE SEQUENCE [LARGE SCALE GENOMIC DNA]</scope>
</reference>
<organism evidence="1 2">
    <name type="scientific">Oikopleura dioica</name>
    <name type="common">Tunicate</name>
    <dbReference type="NCBI Taxonomy" id="34765"/>
    <lineage>
        <taxon>Eukaryota</taxon>
        <taxon>Metazoa</taxon>
        <taxon>Chordata</taxon>
        <taxon>Tunicata</taxon>
        <taxon>Appendicularia</taxon>
        <taxon>Copelata</taxon>
        <taxon>Oikopleuridae</taxon>
        <taxon>Oikopleura</taxon>
    </lineage>
</organism>